<protein>
    <submittedName>
        <fullName evidence="2">Uncharacterized protein</fullName>
    </submittedName>
</protein>
<dbReference type="Proteomes" id="UP000243006">
    <property type="component" value="Unassembled WGS sequence"/>
</dbReference>
<comment type="caution">
    <text evidence="2">The sequence shown here is derived from an EMBL/GenBank/DDBJ whole genome shotgun (WGS) entry which is preliminary data.</text>
</comment>
<dbReference type="AlphaFoldDB" id="A0A1Y3EF75"/>
<evidence type="ECO:0000313" key="2">
    <source>
        <dbReference type="EMBL" id="OUC42486.1"/>
    </source>
</evidence>
<accession>A0A1Y3EF75</accession>
<sequence>MCDLRLKVDDESDNSFSVDDVANREESEDQEVVANFDSFSADDAANQGDQKNQELIANLDTFAVDDVANEEKHEDQVVVANLDTFAVDDVANEEKHEDQVVVVANLETEKSPSSSSPASTVLENAESQSEVNANEKKCGFSFDNPPHLINEWKNRSFLASCCRLEWTKFFQNLKMENSLKICLAVQREAPPTTTTSRVEDRMQKLQTNYAENAQNYSE</sequence>
<feature type="region of interest" description="Disordered" evidence="1">
    <location>
        <begin position="1"/>
        <end position="50"/>
    </location>
</feature>
<evidence type="ECO:0000313" key="3">
    <source>
        <dbReference type="Proteomes" id="UP000243006"/>
    </source>
</evidence>
<reference evidence="2 3" key="1">
    <citation type="submission" date="2015-04" db="EMBL/GenBank/DDBJ databases">
        <title>Draft genome of the roundworm Trichinella nativa.</title>
        <authorList>
            <person name="Mitreva M."/>
        </authorList>
    </citation>
    <scope>NUCLEOTIDE SEQUENCE [LARGE SCALE GENOMIC DNA]</scope>
    <source>
        <strain evidence="2 3">ISS45</strain>
    </source>
</reference>
<feature type="region of interest" description="Disordered" evidence="1">
    <location>
        <begin position="108"/>
        <end position="127"/>
    </location>
</feature>
<evidence type="ECO:0000256" key="1">
    <source>
        <dbReference type="SAM" id="MobiDB-lite"/>
    </source>
</evidence>
<name>A0A1Y3EF75_9BILA</name>
<organism evidence="2 3">
    <name type="scientific">Trichinella nativa</name>
    <dbReference type="NCBI Taxonomy" id="6335"/>
    <lineage>
        <taxon>Eukaryota</taxon>
        <taxon>Metazoa</taxon>
        <taxon>Ecdysozoa</taxon>
        <taxon>Nematoda</taxon>
        <taxon>Enoplea</taxon>
        <taxon>Dorylaimia</taxon>
        <taxon>Trichinellida</taxon>
        <taxon>Trichinellidae</taxon>
        <taxon>Trichinella</taxon>
    </lineage>
</organism>
<dbReference type="EMBL" id="LVZM01017484">
    <property type="protein sequence ID" value="OUC42486.1"/>
    <property type="molecule type" value="Genomic_DNA"/>
</dbReference>
<proteinExistence type="predicted"/>
<gene>
    <name evidence="2" type="ORF">D917_02899</name>
</gene>
<feature type="compositionally biased region" description="Low complexity" evidence="1">
    <location>
        <begin position="34"/>
        <end position="46"/>
    </location>
</feature>